<dbReference type="AlphaFoldDB" id="A0A396IQ55"/>
<protein>
    <submittedName>
        <fullName evidence="1">Uncharacterized protein</fullName>
    </submittedName>
</protein>
<sequence>MPREDPSLIPDLENRLIHDEMNYNRGVLDEEHSCLMSTMTDEQQQVYDKIMSRVNANTPDLFIVTSLYFHMDNYMFLSQELHPEKD</sequence>
<dbReference type="Gramene" id="rna14971">
    <property type="protein sequence ID" value="RHN66861.1"/>
    <property type="gene ID" value="gene14971"/>
</dbReference>
<gene>
    <name evidence="1" type="ORF">MtrunA17_Chr3g0096361</name>
</gene>
<dbReference type="Proteomes" id="UP000265566">
    <property type="component" value="Chromosome 3"/>
</dbReference>
<accession>A0A396IQ55</accession>
<comment type="caution">
    <text evidence="1">The sequence shown here is derived from an EMBL/GenBank/DDBJ whole genome shotgun (WGS) entry which is preliminary data.</text>
</comment>
<reference evidence="1" key="1">
    <citation type="journal article" date="2018" name="Nat. Plants">
        <title>Whole-genome landscape of Medicago truncatula symbiotic genes.</title>
        <authorList>
            <person name="Pecrix Y."/>
            <person name="Gamas P."/>
            <person name="Carrere S."/>
        </authorList>
    </citation>
    <scope>NUCLEOTIDE SEQUENCE</scope>
    <source>
        <tissue evidence="1">Leaves</tissue>
    </source>
</reference>
<evidence type="ECO:0000313" key="1">
    <source>
        <dbReference type="EMBL" id="RHN66861.1"/>
    </source>
</evidence>
<organism evidence="1">
    <name type="scientific">Medicago truncatula</name>
    <name type="common">Barrel medic</name>
    <name type="synonym">Medicago tribuloides</name>
    <dbReference type="NCBI Taxonomy" id="3880"/>
    <lineage>
        <taxon>Eukaryota</taxon>
        <taxon>Viridiplantae</taxon>
        <taxon>Streptophyta</taxon>
        <taxon>Embryophyta</taxon>
        <taxon>Tracheophyta</taxon>
        <taxon>Spermatophyta</taxon>
        <taxon>Magnoliopsida</taxon>
        <taxon>eudicotyledons</taxon>
        <taxon>Gunneridae</taxon>
        <taxon>Pentapetalae</taxon>
        <taxon>rosids</taxon>
        <taxon>fabids</taxon>
        <taxon>Fabales</taxon>
        <taxon>Fabaceae</taxon>
        <taxon>Papilionoideae</taxon>
        <taxon>50 kb inversion clade</taxon>
        <taxon>NPAAA clade</taxon>
        <taxon>Hologalegina</taxon>
        <taxon>IRL clade</taxon>
        <taxon>Trifolieae</taxon>
        <taxon>Medicago</taxon>
    </lineage>
</organism>
<name>A0A396IQ55_MEDTR</name>
<dbReference type="EMBL" id="PSQE01000003">
    <property type="protein sequence ID" value="RHN66861.1"/>
    <property type="molecule type" value="Genomic_DNA"/>
</dbReference>
<proteinExistence type="predicted"/>